<accession>A0ABS3X3T0</accession>
<evidence type="ECO:0000313" key="6">
    <source>
        <dbReference type="EMBL" id="MBO8189976.1"/>
    </source>
</evidence>
<evidence type="ECO:0000259" key="5">
    <source>
        <dbReference type="Pfam" id="PF00772"/>
    </source>
</evidence>
<sequence>MNQQPRPAADNVRPLHSHADETDAIDTTAMPHDLEAEQAVLGAMLLPGPDRTQATVIAEVTSRIGAEDYYRPAHTTIHTALVAMHEHGHAVDPILLTHHLSKTGDLNRVGGAAYLHRLVQAVPTAANADYYAEIVAEKADERRIIEASTRASSRVRSGMDDSASIAADAAAELSTLRTAERWPAPVPLGTTAQLPSFPVDALPAWVGEHVAAVAEFTQTPPDMAATMALAALSTAAGGRVHIQIRPGWVEQSNLYLVCAMPPASRKSDVFAAMSAPIYEVEKQLQDETRAARVEAETAKEAAEAEADALMAKARKADAADPAALVAEASAARMLADDIAVPPKPRLTVSGDVTPEPLTHQLAVHRCLAVLSPEGDLFDIIAGRYSARPNLGVFLKGHKGERLETDRITREQPSIDRPALTIGVTPQPSVLQDLGEAHGARDRGLLARFLYALPPSNLGYRKTRTAPVPEQVSSTYAARLDALLRTLVTLPEPVTVAMDARADQAIEALQAEIEVQMRPNHRLEHLQDWAGKLVGTTARVACLLHLAERLTDGWGDPVAVGTVQRATEITRYYTEHALAVFDLIGSDPATEDARTILDWLGRPKTDGTYRRAIKRRDAVAASRRFRTVAQVDPALQLLEAHGYLKADEPARTGRVGHPSSVTYRVHPGLQNPKDGDHAR</sequence>
<dbReference type="SUPFAM" id="SSF48024">
    <property type="entry name" value="N-terminal domain of DnaB helicase"/>
    <property type="match status" value="1"/>
</dbReference>
<dbReference type="PANTHER" id="PTHR30153:SF2">
    <property type="entry name" value="REPLICATIVE DNA HELICASE"/>
    <property type="match status" value="1"/>
</dbReference>
<dbReference type="InterPro" id="IPR025048">
    <property type="entry name" value="DUF3987"/>
</dbReference>
<feature type="region of interest" description="Disordered" evidence="4">
    <location>
        <begin position="648"/>
        <end position="678"/>
    </location>
</feature>
<dbReference type="Proteomes" id="UP001518976">
    <property type="component" value="Unassembled WGS sequence"/>
</dbReference>
<dbReference type="Pfam" id="PF13148">
    <property type="entry name" value="DUF3987"/>
    <property type="match status" value="1"/>
</dbReference>
<comment type="caution">
    <text evidence="6">The sequence shown here is derived from an EMBL/GenBank/DDBJ whole genome shotgun (WGS) entry which is preliminary data.</text>
</comment>
<evidence type="ECO:0000313" key="7">
    <source>
        <dbReference type="Proteomes" id="UP001518976"/>
    </source>
</evidence>
<protein>
    <submittedName>
        <fullName evidence="6">DUF3987 domain-containing protein</fullName>
    </submittedName>
</protein>
<proteinExistence type="predicted"/>
<dbReference type="Pfam" id="PF00772">
    <property type="entry name" value="DnaB"/>
    <property type="match status" value="1"/>
</dbReference>
<name>A0ABS3X3T0_9ACTN</name>
<keyword evidence="7" id="KW-1185">Reference proteome</keyword>
<dbReference type="PANTHER" id="PTHR30153">
    <property type="entry name" value="REPLICATIVE DNA HELICASE DNAB"/>
    <property type="match status" value="1"/>
</dbReference>
<dbReference type="EMBL" id="JAFFZN010000049">
    <property type="protein sequence ID" value="MBO8189976.1"/>
    <property type="molecule type" value="Genomic_DNA"/>
</dbReference>
<keyword evidence="2" id="KW-0238">DNA-binding</keyword>
<dbReference type="InterPro" id="IPR007693">
    <property type="entry name" value="DNA_helicase_DnaB-like_N"/>
</dbReference>
<evidence type="ECO:0000256" key="4">
    <source>
        <dbReference type="SAM" id="MobiDB-lite"/>
    </source>
</evidence>
<evidence type="ECO:0000256" key="2">
    <source>
        <dbReference type="ARBA" id="ARBA00023125"/>
    </source>
</evidence>
<feature type="domain" description="DNA helicase DnaB-like N-terminal" evidence="5">
    <location>
        <begin position="30"/>
        <end position="137"/>
    </location>
</feature>
<gene>
    <name evidence="6" type="ORF">JW592_31680</name>
</gene>
<organism evidence="6 7">
    <name type="scientific">Streptomyces spirodelae</name>
    <dbReference type="NCBI Taxonomy" id="2812904"/>
    <lineage>
        <taxon>Bacteria</taxon>
        <taxon>Bacillati</taxon>
        <taxon>Actinomycetota</taxon>
        <taxon>Actinomycetes</taxon>
        <taxon>Kitasatosporales</taxon>
        <taxon>Streptomycetaceae</taxon>
        <taxon>Streptomyces</taxon>
    </lineage>
</organism>
<feature type="coiled-coil region" evidence="3">
    <location>
        <begin position="281"/>
        <end position="319"/>
    </location>
</feature>
<dbReference type="InterPro" id="IPR036185">
    <property type="entry name" value="DNA_heli_DnaB-like_N_sf"/>
</dbReference>
<keyword evidence="1" id="KW-0235">DNA replication</keyword>
<dbReference type="RefSeq" id="WP_209268735.1">
    <property type="nucleotide sequence ID" value="NZ_JAFFZN010000049.1"/>
</dbReference>
<evidence type="ECO:0000256" key="1">
    <source>
        <dbReference type="ARBA" id="ARBA00022705"/>
    </source>
</evidence>
<reference evidence="6 7" key="1">
    <citation type="submission" date="2021-02" db="EMBL/GenBank/DDBJ databases">
        <title>Streptomyces spirodelae sp. nov., isolated from duckweed.</title>
        <authorList>
            <person name="Saimee Y."/>
            <person name="Duangmal K."/>
        </authorList>
    </citation>
    <scope>NUCLEOTIDE SEQUENCE [LARGE SCALE GENOMIC DNA]</scope>
    <source>
        <strain evidence="6 7">DW4-2</strain>
    </source>
</reference>
<evidence type="ECO:0000256" key="3">
    <source>
        <dbReference type="SAM" id="Coils"/>
    </source>
</evidence>
<dbReference type="InterPro" id="IPR016136">
    <property type="entry name" value="DNA_helicase_N/primase_C"/>
</dbReference>
<keyword evidence="3" id="KW-0175">Coiled coil</keyword>
<dbReference type="Gene3D" id="1.10.860.10">
    <property type="entry name" value="DNAb Helicase, Chain A"/>
    <property type="match status" value="1"/>
</dbReference>